<dbReference type="PANTHER" id="PTHR43080:SF2">
    <property type="entry name" value="CBS DOMAIN-CONTAINING PROTEIN"/>
    <property type="match status" value="1"/>
</dbReference>
<dbReference type="PROSITE" id="PS51371">
    <property type="entry name" value="CBS"/>
    <property type="match status" value="2"/>
</dbReference>
<feature type="domain" description="CBS" evidence="4">
    <location>
        <begin position="156"/>
        <end position="220"/>
    </location>
</feature>
<dbReference type="Pfam" id="PF00571">
    <property type="entry name" value="CBS"/>
    <property type="match status" value="2"/>
</dbReference>
<dbReference type="SMART" id="SM00116">
    <property type="entry name" value="CBS"/>
    <property type="match status" value="2"/>
</dbReference>
<dbReference type="OrthoDB" id="9808528at2"/>
<dbReference type="STRING" id="1002526.SAMN05216578_10816"/>
<accession>A0A1I6BXV9</accession>
<keyword evidence="1 2" id="KW-0129">CBS domain</keyword>
<dbReference type="RefSeq" id="WP_090539640.1">
    <property type="nucleotide sequence ID" value="NZ_FOYD01000008.1"/>
</dbReference>
<dbReference type="Pfam" id="PF00027">
    <property type="entry name" value="cNMP_binding"/>
    <property type="match status" value="1"/>
</dbReference>
<evidence type="ECO:0000256" key="2">
    <source>
        <dbReference type="PROSITE-ProRule" id="PRU00703"/>
    </source>
</evidence>
<evidence type="ECO:0000256" key="1">
    <source>
        <dbReference type="ARBA" id="ARBA00023122"/>
    </source>
</evidence>
<dbReference type="SUPFAM" id="SSF51206">
    <property type="entry name" value="cAMP-binding domain-like"/>
    <property type="match status" value="1"/>
</dbReference>
<feature type="domain" description="CBS" evidence="4">
    <location>
        <begin position="227"/>
        <end position="283"/>
    </location>
</feature>
<sequence length="628" mass="71230">MQVELIEIRDHLSRFAPFDELPEETLDDIARQTQVRYFKAGSPILDKDAPLNELHYIRSGAVEIYRPNGELFNRLGEGDIFGQAGLRRNRRVRFPARALEDSLIYFIPGELFFRLSDEYDSFADFVDTEGAGRLRSAVQSQGRASELSKVRVNRLISRPPVMLDAQCSIHRAAAVMTEQSVSALLITEPDPQQPELQRVAGIITDRDFRTRVVSAALPPETPLHSIMTPEPITLQANASVLDAILCMLRHNIHHLPILSRRRPVGLINLADVIRYQSQNSLYLVNDIFNRQSVSELQELLPDVRATFVRMVEDEATARMIGSALSSIGRSFIQRLIDLAEKELGPPPVPYSFMVLGSMARDEQLIVTDQDNALVLDDRFEPAEHDDYFLRLATFVSDGLAACGYSYCKGEIMATNPKWRQPLAVWKRYFSEWIERPNPKALLNSNIFFDLDSVSGQADHVEQLRELIAHKASRNPNFLALMARNSLNRTPPLGIFRTFVMEQDGKQRNIINLKGRGTAPLTDLIRVHALAIGSTAQNSHDRLDDIAQTRLMPREQVERLRYALEFLSLARIRHQALDIQEGREPNNYIEPENVSAAERHGLKDAFQVLSHAQKFLRFRYPLTAPGRPS</sequence>
<dbReference type="InterPro" id="IPR005105">
    <property type="entry name" value="GlnD_Uridyltrans_N"/>
</dbReference>
<name>A0A1I6BXV9_9GAMM</name>
<dbReference type="InterPro" id="IPR000644">
    <property type="entry name" value="CBS_dom"/>
</dbReference>
<dbReference type="PANTHER" id="PTHR43080">
    <property type="entry name" value="CBS DOMAIN-CONTAINING PROTEIN CBSX3, MITOCHONDRIAL"/>
    <property type="match status" value="1"/>
</dbReference>
<dbReference type="CDD" id="cd04587">
    <property type="entry name" value="CBS_pair_CAP-ED_NT_Pol-beta-like_DUF294_assoc"/>
    <property type="match status" value="1"/>
</dbReference>
<feature type="domain" description="Cyclic nucleotide-binding" evidence="3">
    <location>
        <begin position="17"/>
        <end position="115"/>
    </location>
</feature>
<dbReference type="InterPro" id="IPR000595">
    <property type="entry name" value="cNMP-bd_dom"/>
</dbReference>
<dbReference type="Gene3D" id="3.10.580.10">
    <property type="entry name" value="CBS-domain"/>
    <property type="match status" value="1"/>
</dbReference>
<organism evidence="5 6">
    <name type="scientific">Halopseudomonas formosensis</name>
    <dbReference type="NCBI Taxonomy" id="1002526"/>
    <lineage>
        <taxon>Bacteria</taxon>
        <taxon>Pseudomonadati</taxon>
        <taxon>Pseudomonadota</taxon>
        <taxon>Gammaproteobacteria</taxon>
        <taxon>Pseudomonadales</taxon>
        <taxon>Pseudomonadaceae</taxon>
        <taxon>Halopseudomonas</taxon>
    </lineage>
</organism>
<dbReference type="AlphaFoldDB" id="A0A1I6BXV9"/>
<evidence type="ECO:0000313" key="5">
    <source>
        <dbReference type="EMBL" id="SFQ85715.1"/>
    </source>
</evidence>
<reference evidence="5 6" key="1">
    <citation type="submission" date="2016-10" db="EMBL/GenBank/DDBJ databases">
        <authorList>
            <person name="de Groot N.N."/>
        </authorList>
    </citation>
    <scope>NUCLEOTIDE SEQUENCE [LARGE SCALE GENOMIC DNA]</scope>
    <source>
        <strain evidence="5 6">JCM 18415</strain>
    </source>
</reference>
<dbReference type="InterPro" id="IPR046342">
    <property type="entry name" value="CBS_dom_sf"/>
</dbReference>
<dbReference type="InterPro" id="IPR051257">
    <property type="entry name" value="Diverse_CBS-Domain"/>
</dbReference>
<dbReference type="InterPro" id="IPR018821">
    <property type="entry name" value="DUF294_put_nucleoTrafse_sb-bd"/>
</dbReference>
<dbReference type="CDD" id="cd00038">
    <property type="entry name" value="CAP_ED"/>
    <property type="match status" value="1"/>
</dbReference>
<dbReference type="Pfam" id="PF03445">
    <property type="entry name" value="DUF294"/>
    <property type="match status" value="1"/>
</dbReference>
<evidence type="ECO:0000259" key="4">
    <source>
        <dbReference type="PROSITE" id="PS51371"/>
    </source>
</evidence>
<dbReference type="Proteomes" id="UP000242815">
    <property type="component" value="Unassembled WGS sequence"/>
</dbReference>
<evidence type="ECO:0000259" key="3">
    <source>
        <dbReference type="PROSITE" id="PS50042"/>
    </source>
</evidence>
<dbReference type="PROSITE" id="PS50042">
    <property type="entry name" value="CNMP_BINDING_3"/>
    <property type="match status" value="1"/>
</dbReference>
<evidence type="ECO:0000313" key="6">
    <source>
        <dbReference type="Proteomes" id="UP000242815"/>
    </source>
</evidence>
<gene>
    <name evidence="5" type="ORF">SAMN05216578_10816</name>
</gene>
<dbReference type="SMART" id="SM00100">
    <property type="entry name" value="cNMP"/>
    <property type="match status" value="1"/>
</dbReference>
<dbReference type="EMBL" id="FOYD01000008">
    <property type="protein sequence ID" value="SFQ85715.1"/>
    <property type="molecule type" value="Genomic_DNA"/>
</dbReference>
<dbReference type="GO" id="GO:0008773">
    <property type="term" value="F:[protein-PII] uridylyltransferase activity"/>
    <property type="evidence" value="ECO:0007669"/>
    <property type="project" value="InterPro"/>
</dbReference>
<protein>
    <submittedName>
        <fullName evidence="5">CBS domain-containing protein</fullName>
    </submittedName>
</protein>
<dbReference type="Pfam" id="PF10335">
    <property type="entry name" value="DUF294_C"/>
    <property type="match status" value="1"/>
</dbReference>
<dbReference type="InterPro" id="IPR014710">
    <property type="entry name" value="RmlC-like_jellyroll"/>
</dbReference>
<dbReference type="SUPFAM" id="SSF54631">
    <property type="entry name" value="CBS-domain pair"/>
    <property type="match status" value="1"/>
</dbReference>
<proteinExistence type="predicted"/>
<dbReference type="CDD" id="cd05401">
    <property type="entry name" value="NT_GlnE_GlnD_like"/>
    <property type="match status" value="1"/>
</dbReference>
<dbReference type="InterPro" id="IPR018490">
    <property type="entry name" value="cNMP-bd_dom_sf"/>
</dbReference>
<dbReference type="Gene3D" id="2.60.120.10">
    <property type="entry name" value="Jelly Rolls"/>
    <property type="match status" value="1"/>
</dbReference>